<keyword evidence="3" id="KW-0511">Multifunctional enzyme</keyword>
<dbReference type="InterPro" id="IPR001753">
    <property type="entry name" value="Enoyl-CoA_hydra/iso"/>
</dbReference>
<dbReference type="PANTHER" id="PTHR23309">
    <property type="entry name" value="3-HYDROXYACYL-COA DEHYROGENASE"/>
    <property type="match status" value="1"/>
</dbReference>
<dbReference type="InterPro" id="IPR029045">
    <property type="entry name" value="ClpP/crotonase-like_dom_sf"/>
</dbReference>
<sequence>MPAINEVTNLEIESNIAVLTLNSPPVNALSANVREGLHVGVKQAIEDEDTKAIVLICEGRTFIAGADITEFGQAPKGPSLFEVQDMIEDSPKPIISAIHGTALGGGLEVALTCHYRIAVPSARCGLPEVNLGLLPGAGGTQRLPRIVGAQKALQMVTSGQHVPAKQCLEMGLVDELASEESLLEDAIKFASTIVEEKRPLVKVRDNEENIKADKGNDTLFADFRKSIARRTRGFLAPEYNIQCI</sequence>
<dbReference type="PROSITE" id="PS00166">
    <property type="entry name" value="ENOYL_COA_HYDRATASE"/>
    <property type="match status" value="1"/>
</dbReference>
<accession>A0A382HZB3</accession>
<evidence type="ECO:0000256" key="3">
    <source>
        <dbReference type="ARBA" id="ARBA00023268"/>
    </source>
</evidence>
<organism evidence="4">
    <name type="scientific">marine metagenome</name>
    <dbReference type="NCBI Taxonomy" id="408172"/>
    <lineage>
        <taxon>unclassified sequences</taxon>
        <taxon>metagenomes</taxon>
        <taxon>ecological metagenomes</taxon>
    </lineage>
</organism>
<dbReference type="Gene3D" id="3.90.226.10">
    <property type="entry name" value="2-enoyl-CoA Hydratase, Chain A, domain 1"/>
    <property type="match status" value="1"/>
</dbReference>
<reference evidence="4" key="1">
    <citation type="submission" date="2018-05" db="EMBL/GenBank/DDBJ databases">
        <authorList>
            <person name="Lanie J.A."/>
            <person name="Ng W.-L."/>
            <person name="Kazmierczak K.M."/>
            <person name="Andrzejewski T.M."/>
            <person name="Davidsen T.M."/>
            <person name="Wayne K.J."/>
            <person name="Tettelin H."/>
            <person name="Glass J.I."/>
            <person name="Rusch D."/>
            <person name="Podicherti R."/>
            <person name="Tsui H.-C.T."/>
            <person name="Winkler M.E."/>
        </authorList>
    </citation>
    <scope>NUCLEOTIDE SEQUENCE</scope>
</reference>
<keyword evidence="1" id="KW-0413">Isomerase</keyword>
<protein>
    <recommendedName>
        <fullName evidence="5">3-hydroxyacyl-CoA dehydrogenase</fullName>
    </recommendedName>
</protein>
<dbReference type="InterPro" id="IPR018376">
    <property type="entry name" value="Enoyl-CoA_hyd/isom_CS"/>
</dbReference>
<proteinExistence type="predicted"/>
<evidence type="ECO:0000313" key="4">
    <source>
        <dbReference type="EMBL" id="SVB92419.1"/>
    </source>
</evidence>
<dbReference type="GO" id="GO:0016829">
    <property type="term" value="F:lyase activity"/>
    <property type="evidence" value="ECO:0007669"/>
    <property type="project" value="UniProtKB-KW"/>
</dbReference>
<feature type="non-terminal residue" evidence="4">
    <location>
        <position position="244"/>
    </location>
</feature>
<gene>
    <name evidence="4" type="ORF">METZ01_LOCUS245273</name>
</gene>
<evidence type="ECO:0000256" key="1">
    <source>
        <dbReference type="ARBA" id="ARBA00023235"/>
    </source>
</evidence>
<dbReference type="GO" id="GO:0016853">
    <property type="term" value="F:isomerase activity"/>
    <property type="evidence" value="ECO:0007669"/>
    <property type="project" value="UniProtKB-KW"/>
</dbReference>
<dbReference type="CDD" id="cd06558">
    <property type="entry name" value="crotonase-like"/>
    <property type="match status" value="1"/>
</dbReference>
<evidence type="ECO:0000256" key="2">
    <source>
        <dbReference type="ARBA" id="ARBA00023239"/>
    </source>
</evidence>
<name>A0A382HZB3_9ZZZZ</name>
<dbReference type="Pfam" id="PF00378">
    <property type="entry name" value="ECH_1"/>
    <property type="match status" value="1"/>
</dbReference>
<evidence type="ECO:0008006" key="5">
    <source>
        <dbReference type="Google" id="ProtNLM"/>
    </source>
</evidence>
<dbReference type="SUPFAM" id="SSF52096">
    <property type="entry name" value="ClpP/crotonase"/>
    <property type="match status" value="1"/>
</dbReference>
<dbReference type="AlphaFoldDB" id="A0A382HZB3"/>
<dbReference type="EMBL" id="UINC01064096">
    <property type="protein sequence ID" value="SVB92419.1"/>
    <property type="molecule type" value="Genomic_DNA"/>
</dbReference>
<keyword evidence="2" id="KW-0456">Lyase</keyword>